<evidence type="ECO:0000256" key="1">
    <source>
        <dbReference type="ARBA" id="ARBA00023015"/>
    </source>
</evidence>
<dbReference type="SUPFAM" id="SSF47413">
    <property type="entry name" value="lambda repressor-like DNA-binding domains"/>
    <property type="match status" value="1"/>
</dbReference>
<evidence type="ECO:0000256" key="3">
    <source>
        <dbReference type="ARBA" id="ARBA00023163"/>
    </source>
</evidence>
<dbReference type="InterPro" id="IPR010982">
    <property type="entry name" value="Lambda_DNA-bd_dom_sf"/>
</dbReference>
<dbReference type="PANTHER" id="PTHR30146">
    <property type="entry name" value="LACI-RELATED TRANSCRIPTIONAL REPRESSOR"/>
    <property type="match status" value="1"/>
</dbReference>
<reference evidence="6" key="1">
    <citation type="journal article" date="2014" name="Int. J. Syst. Evol. Microbiol.">
        <title>Complete genome of a new Firmicutes species belonging to the dominant human colonic microbiota ('Ruminococcus bicirculans') reveals two chromosomes and a selective capacity to utilize plant glucans.</title>
        <authorList>
            <consortium name="NISC Comparative Sequencing Program"/>
            <person name="Wegmann U."/>
            <person name="Louis P."/>
            <person name="Goesmann A."/>
            <person name="Henrissat B."/>
            <person name="Duncan S.H."/>
            <person name="Flint H.J."/>
        </authorList>
    </citation>
    <scope>NUCLEOTIDE SEQUENCE</scope>
    <source>
        <strain evidence="6">NBRC 106310</strain>
    </source>
</reference>
<organism evidence="6 8">
    <name type="scientific">Microbacterium suwonense</name>
    <dbReference type="NCBI Taxonomy" id="683047"/>
    <lineage>
        <taxon>Bacteria</taxon>
        <taxon>Bacillati</taxon>
        <taxon>Actinomycetota</taxon>
        <taxon>Actinomycetes</taxon>
        <taxon>Micrococcales</taxon>
        <taxon>Microbacteriaceae</taxon>
        <taxon>Microbacterium</taxon>
    </lineage>
</organism>
<feature type="region of interest" description="Disordered" evidence="4">
    <location>
        <begin position="151"/>
        <end position="175"/>
    </location>
</feature>
<name>A0ABN6X033_9MICO</name>
<feature type="domain" description="HTH lacI-type" evidence="5">
    <location>
        <begin position="35"/>
        <end position="89"/>
    </location>
</feature>
<evidence type="ECO:0000256" key="4">
    <source>
        <dbReference type="SAM" id="MobiDB-lite"/>
    </source>
</evidence>
<feature type="compositionally biased region" description="Low complexity" evidence="4">
    <location>
        <begin position="151"/>
        <end position="168"/>
    </location>
</feature>
<keyword evidence="8" id="KW-1185">Reference proteome</keyword>
<accession>A0ABN6X033</accession>
<reference evidence="8" key="2">
    <citation type="journal article" date="2019" name="Int. J. Syst. Evol. Microbiol.">
        <title>The Global Catalogue of Microorganisms (GCM) 10K type strain sequencing project: providing services to taxonomists for standard genome sequencing and annotation.</title>
        <authorList>
            <consortium name="The Broad Institute Genomics Platform"/>
            <consortium name="The Broad Institute Genome Sequencing Center for Infectious Disease"/>
            <person name="Wu L."/>
            <person name="Ma J."/>
        </authorList>
    </citation>
    <scope>NUCLEOTIDE SEQUENCE [LARGE SCALE GENOMIC DNA]</scope>
    <source>
        <strain evidence="8">NBRC 106310</strain>
    </source>
</reference>
<evidence type="ECO:0000313" key="8">
    <source>
        <dbReference type="Proteomes" id="UP001321543"/>
    </source>
</evidence>
<keyword evidence="1" id="KW-0805">Transcription regulation</keyword>
<dbReference type="PROSITE" id="PS00356">
    <property type="entry name" value="HTH_LACI_1"/>
    <property type="match status" value="1"/>
</dbReference>
<dbReference type="Pfam" id="PF00356">
    <property type="entry name" value="LacI"/>
    <property type="match status" value="1"/>
</dbReference>
<evidence type="ECO:0000256" key="2">
    <source>
        <dbReference type="ARBA" id="ARBA00023125"/>
    </source>
</evidence>
<dbReference type="SUPFAM" id="SSF53822">
    <property type="entry name" value="Periplasmic binding protein-like I"/>
    <property type="match status" value="1"/>
</dbReference>
<keyword evidence="2" id="KW-0238">DNA-binding</keyword>
<dbReference type="InterPro" id="IPR028082">
    <property type="entry name" value="Peripla_BP_I"/>
</dbReference>
<dbReference type="Gene3D" id="1.10.260.40">
    <property type="entry name" value="lambda repressor-like DNA-binding domains"/>
    <property type="match status" value="1"/>
</dbReference>
<proteinExistence type="predicted"/>
<dbReference type="SMART" id="SM00354">
    <property type="entry name" value="HTH_LACI"/>
    <property type="match status" value="1"/>
</dbReference>
<dbReference type="EMBL" id="AP027728">
    <property type="protein sequence ID" value="BDZ40678.1"/>
    <property type="molecule type" value="Genomic_DNA"/>
</dbReference>
<evidence type="ECO:0000259" key="5">
    <source>
        <dbReference type="PROSITE" id="PS50932"/>
    </source>
</evidence>
<reference evidence="6" key="3">
    <citation type="submission" date="2023-02" db="EMBL/GenBank/DDBJ databases">
        <authorList>
            <person name="Sun Q."/>
            <person name="Mori K."/>
        </authorList>
    </citation>
    <scope>NUCLEOTIDE SEQUENCE</scope>
    <source>
        <strain evidence="6">NBRC 106310</strain>
    </source>
</reference>
<dbReference type="Gene3D" id="3.40.50.2300">
    <property type="match status" value="1"/>
</dbReference>
<evidence type="ECO:0000313" key="6">
    <source>
        <dbReference type="EMBL" id="BDZ37413.1"/>
    </source>
</evidence>
<dbReference type="Proteomes" id="UP001321543">
    <property type="component" value="Chromosome"/>
</dbReference>
<dbReference type="PROSITE" id="PS50932">
    <property type="entry name" value="HTH_LACI_2"/>
    <property type="match status" value="1"/>
</dbReference>
<dbReference type="CDD" id="cd01392">
    <property type="entry name" value="HTH_LacI"/>
    <property type="match status" value="1"/>
</dbReference>
<keyword evidence="3" id="KW-0804">Transcription</keyword>
<dbReference type="EMBL" id="AP027728">
    <property type="protein sequence ID" value="BDZ37413.1"/>
    <property type="molecule type" value="Genomic_DNA"/>
</dbReference>
<gene>
    <name evidence="6" type="ORF">GCM10025863_00270</name>
    <name evidence="7" type="ORF">GCM10025863_32920</name>
</gene>
<protein>
    <recommendedName>
        <fullName evidence="5">HTH lacI-type domain-containing protein</fullName>
    </recommendedName>
</protein>
<dbReference type="PANTHER" id="PTHR30146:SF155">
    <property type="entry name" value="ALANINE RACEMASE"/>
    <property type="match status" value="1"/>
</dbReference>
<dbReference type="InterPro" id="IPR000843">
    <property type="entry name" value="HTH_LacI"/>
</dbReference>
<sequence length="175" mass="18137">MRFVGALPKPNLWNRFPSTPESGYAVESPSGGFMSTIADVAARAGVSKATASRALSGGGYVSDAARTRVLTAASELDYIAHSSAMSLATGRSLSVGVILPALDRWFFTELLAGIQDELLASGLDLVLYGIGEGTAERARLFEKVLPAGAWTASSPSASSPAPANSSGSCRSIRPW</sequence>
<evidence type="ECO:0000313" key="7">
    <source>
        <dbReference type="EMBL" id="BDZ40678.1"/>
    </source>
</evidence>